<dbReference type="Proteomes" id="UP000464374">
    <property type="component" value="Chromosome"/>
</dbReference>
<proteinExistence type="predicted"/>
<sequence length="78" mass="8348">MYISKHQRTSETKTGAFVQSAFCTHAGSGLSNTVKTIASKCPRATVLNGFAMSGQTAQNSQAAAKRDTLKWIDGIKLK</sequence>
<dbReference type="AlphaFoldDB" id="A0A6P1XZW5"/>
<gene>
    <name evidence="1" type="ORF">GWP43_05970</name>
</gene>
<organism evidence="1 2">
    <name type="scientific">Treponema vincentii</name>
    <dbReference type="NCBI Taxonomy" id="69710"/>
    <lineage>
        <taxon>Bacteria</taxon>
        <taxon>Pseudomonadati</taxon>
        <taxon>Spirochaetota</taxon>
        <taxon>Spirochaetia</taxon>
        <taxon>Spirochaetales</taxon>
        <taxon>Treponemataceae</taxon>
        <taxon>Treponema</taxon>
    </lineage>
</organism>
<name>A0A6P1XZW5_9SPIR</name>
<protein>
    <recommendedName>
        <fullName evidence="3">Flavodoxin</fullName>
    </recommendedName>
</protein>
<evidence type="ECO:0008006" key="3">
    <source>
        <dbReference type="Google" id="ProtNLM"/>
    </source>
</evidence>
<evidence type="ECO:0000313" key="2">
    <source>
        <dbReference type="Proteomes" id="UP000464374"/>
    </source>
</evidence>
<accession>A0A6P1XZW5</accession>
<dbReference type="RefSeq" id="WP_162661908.1">
    <property type="nucleotide sequence ID" value="NZ_CP048020.1"/>
</dbReference>
<evidence type="ECO:0000313" key="1">
    <source>
        <dbReference type="EMBL" id="QHX43068.1"/>
    </source>
</evidence>
<dbReference type="EMBL" id="CP048020">
    <property type="protein sequence ID" value="QHX43068.1"/>
    <property type="molecule type" value="Genomic_DNA"/>
</dbReference>
<reference evidence="1 2" key="1">
    <citation type="submission" date="2020-01" db="EMBL/GenBank/DDBJ databases">
        <title>Complete genome sequence of a human oral phylogroup 1 Treponema sp. strain ATCC 700766, originally isolated from periodontitis dental plaque.</title>
        <authorList>
            <person name="Chan Y."/>
            <person name="Huo Y.-B."/>
            <person name="Yu X.-L."/>
            <person name="Zeng H."/>
            <person name="Leung W.-K."/>
            <person name="Watt R.M."/>
        </authorList>
    </citation>
    <scope>NUCLEOTIDE SEQUENCE [LARGE SCALE GENOMIC DNA]</scope>
    <source>
        <strain evidence="1 2">OMZ 804</strain>
    </source>
</reference>
<dbReference type="InterPro" id="IPR029039">
    <property type="entry name" value="Flavoprotein-like_sf"/>
</dbReference>
<dbReference type="KEGG" id="trz:GWP43_05970"/>
<dbReference type="Gene3D" id="3.40.50.360">
    <property type="match status" value="1"/>
</dbReference>